<dbReference type="Pfam" id="PF00460">
    <property type="entry name" value="Flg_bb_rod"/>
    <property type="match status" value="1"/>
</dbReference>
<evidence type="ECO:0000313" key="10">
    <source>
        <dbReference type="EMBL" id="MDV6225387.1"/>
    </source>
</evidence>
<name>A0ABU4AGK4_9HYPH</name>
<evidence type="ECO:0000256" key="4">
    <source>
        <dbReference type="ARBA" id="ARBA00023143"/>
    </source>
</evidence>
<feature type="domain" description="Flagellar basal body rod protein N-terminal" evidence="6">
    <location>
        <begin position="7"/>
        <end position="37"/>
    </location>
</feature>
<evidence type="ECO:0000259" key="6">
    <source>
        <dbReference type="Pfam" id="PF00460"/>
    </source>
</evidence>
<dbReference type="Pfam" id="PF07559">
    <property type="entry name" value="FlgE_D2"/>
    <property type="match status" value="1"/>
</dbReference>
<evidence type="ECO:0000256" key="5">
    <source>
        <dbReference type="RuleBase" id="RU362116"/>
    </source>
</evidence>
<dbReference type="InterPro" id="IPR037925">
    <property type="entry name" value="FlgE/F/G-like"/>
</dbReference>
<dbReference type="InterPro" id="IPR010930">
    <property type="entry name" value="Flg_bb/hook_C_dom"/>
</dbReference>
<keyword evidence="10" id="KW-0966">Cell projection</keyword>
<dbReference type="PANTHER" id="PTHR30435">
    <property type="entry name" value="FLAGELLAR PROTEIN"/>
    <property type="match status" value="1"/>
</dbReference>
<dbReference type="InterPro" id="IPR020013">
    <property type="entry name" value="Flagellar_FlgE/F/G"/>
</dbReference>
<dbReference type="NCBIfam" id="TIGR03506">
    <property type="entry name" value="FlgEFG_subfam"/>
    <property type="match status" value="1"/>
</dbReference>
<dbReference type="InterPro" id="IPR019776">
    <property type="entry name" value="Flagellar_basal_body_rod_CS"/>
</dbReference>
<feature type="domain" description="Flagellar hook protein FlgE/F/G-like D1" evidence="9">
    <location>
        <begin position="84"/>
        <end position="146"/>
    </location>
</feature>
<organism evidence="10 11">
    <name type="scientific">Nitratireductor aquimarinus</name>
    <dbReference type="NCBI Taxonomy" id="889300"/>
    <lineage>
        <taxon>Bacteria</taxon>
        <taxon>Pseudomonadati</taxon>
        <taxon>Pseudomonadota</taxon>
        <taxon>Alphaproteobacteria</taxon>
        <taxon>Hyphomicrobiales</taxon>
        <taxon>Phyllobacteriaceae</taxon>
        <taxon>Nitratireductor</taxon>
    </lineage>
</organism>
<evidence type="ECO:0000259" key="9">
    <source>
        <dbReference type="Pfam" id="PF22692"/>
    </source>
</evidence>
<evidence type="ECO:0000259" key="8">
    <source>
        <dbReference type="Pfam" id="PF07559"/>
    </source>
</evidence>
<reference evidence="10 11" key="1">
    <citation type="submission" date="2023-10" db="EMBL/GenBank/DDBJ databases">
        <authorList>
            <person name="Venkata Ramana C."/>
            <person name="Sasikala C."/>
            <person name="Dhurka M."/>
        </authorList>
    </citation>
    <scope>NUCLEOTIDE SEQUENCE [LARGE SCALE GENOMIC DNA]</scope>
    <source>
        <strain evidence="10 11">KCTC 32151</strain>
    </source>
</reference>
<dbReference type="SUPFAM" id="SSF117143">
    <property type="entry name" value="Flagellar hook protein flgE"/>
    <property type="match status" value="1"/>
</dbReference>
<comment type="similarity">
    <text evidence="2 5">Belongs to the flagella basal body rod proteins family.</text>
</comment>
<dbReference type="InterPro" id="IPR037058">
    <property type="entry name" value="Falgellar_hook_FlgE_sf"/>
</dbReference>
<dbReference type="PANTHER" id="PTHR30435:SF1">
    <property type="entry name" value="FLAGELLAR HOOK PROTEIN FLGE"/>
    <property type="match status" value="1"/>
</dbReference>
<protein>
    <recommendedName>
        <fullName evidence="3 5">Flagellar hook protein FlgE</fullName>
    </recommendedName>
</protein>
<sequence length="418" mass="43191">MGLYGMMRTGVSGMAAQSNRLSTVADNIANSSTNGYKRAKAEFSSLVLPSSGGSYNSGGVTTSIRYEISKSGPLQYTTSGTDLAIEGGGFFVVQGTNGQPFLTRAGSFVPNAQGELVNAAGYKLMGYSYANGTPAVTANGYAGLEAVTIAQSELVATPSRNGKLAANLPASSTAVAAADLPSANAATAQYTHKSSLVAYDNLGGKQLLDVYMTKTGPDTWEMTVYDRADAAPNTSFPYANPPLATTTLTFDPTNGKLAGGSPTDISLTVPGGDALTIDLSDMTQLDTGFSVTGEVDGSAPYAIDSVEIAEDGTIFAQYADGSMRALYRIPLANVQSPDQLNVITGNVFSESADSGGVQLGFSGSGNLGKVVSGAVESSNVDIAQELTDMIEAQRNYTANSKSFQTGSELMELLVNLKR</sequence>
<dbReference type="Pfam" id="PF06429">
    <property type="entry name" value="Flg_bbr_C"/>
    <property type="match status" value="1"/>
</dbReference>
<dbReference type="InterPro" id="IPR053967">
    <property type="entry name" value="LlgE_F_G-like_D1"/>
</dbReference>
<dbReference type="PROSITE" id="PS00588">
    <property type="entry name" value="FLAGELLA_BB_ROD"/>
    <property type="match status" value="1"/>
</dbReference>
<comment type="subcellular location">
    <subcellularLocation>
        <location evidence="1 5">Bacterial flagellum basal body</location>
    </subcellularLocation>
</comment>
<dbReference type="InterPro" id="IPR001444">
    <property type="entry name" value="Flag_bb_rod_N"/>
</dbReference>
<feature type="domain" description="Flagellar hook protein FlgE D2" evidence="8">
    <location>
        <begin position="178"/>
        <end position="292"/>
    </location>
</feature>
<keyword evidence="10" id="KW-0282">Flagellum</keyword>
<gene>
    <name evidence="10" type="ORF">R2G56_03725</name>
</gene>
<evidence type="ECO:0000259" key="7">
    <source>
        <dbReference type="Pfam" id="PF06429"/>
    </source>
</evidence>
<comment type="caution">
    <text evidence="10">The sequence shown here is derived from an EMBL/GenBank/DDBJ whole genome shotgun (WGS) entry which is preliminary data.</text>
</comment>
<evidence type="ECO:0000256" key="3">
    <source>
        <dbReference type="ARBA" id="ARBA00019015"/>
    </source>
</evidence>
<proteinExistence type="inferred from homology"/>
<accession>A0ABU4AGK4</accession>
<comment type="function">
    <text evidence="5">A flexible structure which links the flagellar filament to the drive apparatus in the basal body.</text>
</comment>
<dbReference type="Proteomes" id="UP001185659">
    <property type="component" value="Unassembled WGS sequence"/>
</dbReference>
<dbReference type="Gene3D" id="2.60.98.20">
    <property type="entry name" value="Flagellar hook protein FlgE"/>
    <property type="match status" value="1"/>
</dbReference>
<keyword evidence="4 5" id="KW-0975">Bacterial flagellum</keyword>
<dbReference type="EMBL" id="JAWLIP010000001">
    <property type="protein sequence ID" value="MDV6225387.1"/>
    <property type="molecule type" value="Genomic_DNA"/>
</dbReference>
<keyword evidence="11" id="KW-1185">Reference proteome</keyword>
<dbReference type="Pfam" id="PF22692">
    <property type="entry name" value="LlgE_F_G_D1"/>
    <property type="match status" value="1"/>
</dbReference>
<evidence type="ECO:0000256" key="2">
    <source>
        <dbReference type="ARBA" id="ARBA00009677"/>
    </source>
</evidence>
<dbReference type="InterPro" id="IPR011491">
    <property type="entry name" value="FlgE_D2"/>
</dbReference>
<keyword evidence="10" id="KW-0969">Cilium</keyword>
<feature type="domain" description="Flagellar basal-body/hook protein C-terminal" evidence="7">
    <location>
        <begin position="372"/>
        <end position="416"/>
    </location>
</feature>
<dbReference type="RefSeq" id="WP_113152887.1">
    <property type="nucleotide sequence ID" value="NZ_JAWJDW010000014.1"/>
</dbReference>
<evidence type="ECO:0000313" key="11">
    <source>
        <dbReference type="Proteomes" id="UP001185659"/>
    </source>
</evidence>
<evidence type="ECO:0000256" key="1">
    <source>
        <dbReference type="ARBA" id="ARBA00004117"/>
    </source>
</evidence>